<feature type="transmembrane region" description="Helical" evidence="1">
    <location>
        <begin position="30"/>
        <end position="49"/>
    </location>
</feature>
<evidence type="ECO:0000313" key="2">
    <source>
        <dbReference type="EMBL" id="ARK31440.1"/>
    </source>
</evidence>
<keyword evidence="1" id="KW-0812">Transmembrane</keyword>
<organism evidence="2 3">
    <name type="scientific">Halalkalibacter krulwichiae</name>
    <dbReference type="NCBI Taxonomy" id="199441"/>
    <lineage>
        <taxon>Bacteria</taxon>
        <taxon>Bacillati</taxon>
        <taxon>Bacillota</taxon>
        <taxon>Bacilli</taxon>
        <taxon>Bacillales</taxon>
        <taxon>Bacillaceae</taxon>
        <taxon>Halalkalibacter</taxon>
    </lineage>
</organism>
<dbReference type="Proteomes" id="UP000193006">
    <property type="component" value="Chromosome"/>
</dbReference>
<reference evidence="2 3" key="1">
    <citation type="submission" date="2017-04" db="EMBL/GenBank/DDBJ databases">
        <title>Bacillus krulwichiae AM31D Genome sequencing and assembly.</title>
        <authorList>
            <person name="Krulwich T.A."/>
            <person name="Anastor L."/>
            <person name="Ehrlich R."/>
            <person name="Ehrlich G.D."/>
            <person name="Janto B."/>
        </authorList>
    </citation>
    <scope>NUCLEOTIDE SEQUENCE [LARGE SCALE GENOMIC DNA]</scope>
    <source>
        <strain evidence="2 3">AM31D</strain>
    </source>
</reference>
<evidence type="ECO:0000256" key="1">
    <source>
        <dbReference type="SAM" id="Phobius"/>
    </source>
</evidence>
<sequence>MISFLILGCIVTFGSLVIFLVGLIEQGKFLFAPFIAAVVGINFILISIVQVRREREEDGGTSS</sequence>
<evidence type="ECO:0000313" key="3">
    <source>
        <dbReference type="Proteomes" id="UP000193006"/>
    </source>
</evidence>
<dbReference type="STRING" id="199441.BkAM31D_17230"/>
<gene>
    <name evidence="2" type="ORF">BkAM31D_17230</name>
</gene>
<keyword evidence="3" id="KW-1185">Reference proteome</keyword>
<dbReference type="KEGG" id="bkw:BkAM31D_17230"/>
<protein>
    <submittedName>
        <fullName evidence="2">Uncharacterized protein</fullName>
    </submittedName>
</protein>
<name>A0A1X9MFZ1_9BACI</name>
<keyword evidence="1" id="KW-0472">Membrane</keyword>
<feature type="transmembrane region" description="Helical" evidence="1">
    <location>
        <begin position="5"/>
        <end position="24"/>
    </location>
</feature>
<keyword evidence="1" id="KW-1133">Transmembrane helix</keyword>
<dbReference type="EMBL" id="CP020814">
    <property type="protein sequence ID" value="ARK31440.1"/>
    <property type="molecule type" value="Genomic_DNA"/>
</dbReference>
<dbReference type="RefSeq" id="WP_066152706.1">
    <property type="nucleotide sequence ID" value="NZ_CP020814.1"/>
</dbReference>
<dbReference type="AlphaFoldDB" id="A0A1X9MFZ1"/>
<proteinExistence type="predicted"/>
<accession>A0A1X9MFZ1</accession>